<name>A0A6A6BZU5_ZASCE</name>
<accession>A0A6A6BZU5</accession>
<feature type="region of interest" description="Disordered" evidence="1">
    <location>
        <begin position="1"/>
        <end position="35"/>
    </location>
</feature>
<protein>
    <recommendedName>
        <fullName evidence="4">F-box domain-containing protein</fullName>
    </recommendedName>
</protein>
<evidence type="ECO:0000256" key="1">
    <source>
        <dbReference type="SAM" id="MobiDB-lite"/>
    </source>
</evidence>
<gene>
    <name evidence="2" type="ORF">M409DRAFT_29325</name>
</gene>
<dbReference type="AlphaFoldDB" id="A0A6A6BZU5"/>
<dbReference type="RefSeq" id="XP_033661124.1">
    <property type="nucleotide sequence ID" value="XM_033809413.1"/>
</dbReference>
<organism evidence="2 3">
    <name type="scientific">Zasmidium cellare ATCC 36951</name>
    <dbReference type="NCBI Taxonomy" id="1080233"/>
    <lineage>
        <taxon>Eukaryota</taxon>
        <taxon>Fungi</taxon>
        <taxon>Dikarya</taxon>
        <taxon>Ascomycota</taxon>
        <taxon>Pezizomycotina</taxon>
        <taxon>Dothideomycetes</taxon>
        <taxon>Dothideomycetidae</taxon>
        <taxon>Mycosphaerellales</taxon>
        <taxon>Mycosphaerellaceae</taxon>
        <taxon>Zasmidium</taxon>
    </lineage>
</organism>
<reference evidence="2" key="1">
    <citation type="journal article" date="2020" name="Stud. Mycol.">
        <title>101 Dothideomycetes genomes: a test case for predicting lifestyles and emergence of pathogens.</title>
        <authorList>
            <person name="Haridas S."/>
            <person name="Albert R."/>
            <person name="Binder M."/>
            <person name="Bloem J."/>
            <person name="Labutti K."/>
            <person name="Salamov A."/>
            <person name="Andreopoulos B."/>
            <person name="Baker S."/>
            <person name="Barry K."/>
            <person name="Bills G."/>
            <person name="Bluhm B."/>
            <person name="Cannon C."/>
            <person name="Castanera R."/>
            <person name="Culley D."/>
            <person name="Daum C."/>
            <person name="Ezra D."/>
            <person name="Gonzalez J."/>
            <person name="Henrissat B."/>
            <person name="Kuo A."/>
            <person name="Liang C."/>
            <person name="Lipzen A."/>
            <person name="Lutzoni F."/>
            <person name="Magnuson J."/>
            <person name="Mondo S."/>
            <person name="Nolan M."/>
            <person name="Ohm R."/>
            <person name="Pangilinan J."/>
            <person name="Park H.-J."/>
            <person name="Ramirez L."/>
            <person name="Alfaro M."/>
            <person name="Sun H."/>
            <person name="Tritt A."/>
            <person name="Yoshinaga Y."/>
            <person name="Zwiers L.-H."/>
            <person name="Turgeon B."/>
            <person name="Goodwin S."/>
            <person name="Spatafora J."/>
            <person name="Crous P."/>
            <person name="Grigoriev I."/>
        </authorList>
    </citation>
    <scope>NUCLEOTIDE SEQUENCE</scope>
    <source>
        <strain evidence="2">ATCC 36951</strain>
    </source>
</reference>
<evidence type="ECO:0008006" key="4">
    <source>
        <dbReference type="Google" id="ProtNLM"/>
    </source>
</evidence>
<dbReference type="GeneID" id="54562685"/>
<dbReference type="Proteomes" id="UP000799537">
    <property type="component" value="Unassembled WGS sequence"/>
</dbReference>
<keyword evidence="3" id="KW-1185">Reference proteome</keyword>
<dbReference type="OrthoDB" id="3650812at2759"/>
<proteinExistence type="predicted"/>
<sequence length="238" mass="27218">MPPEELVLTERPRHPQRPSVDGGTDSAGDTPAEKPNLNNIAQEIFDFIIADVDLEDLRNLRLVSTGINVKTLDIFTKEHFTDYSLLLCSRESLENACEVAKHPVFGRVIEKVTVFVDELRIGARVEDDTNGNIFFRKCNSKHDMLRFGKIAKECLEKVDELYDALTDQHALRTSGQDRNLLTDTFAFLKDNARVREVNIDVCSDFQEEGLRQDKPWCRNLRIYQQLKTTLCEIYGPAD</sequence>
<dbReference type="EMBL" id="ML993628">
    <property type="protein sequence ID" value="KAF2160235.1"/>
    <property type="molecule type" value="Genomic_DNA"/>
</dbReference>
<evidence type="ECO:0000313" key="3">
    <source>
        <dbReference type="Proteomes" id="UP000799537"/>
    </source>
</evidence>
<evidence type="ECO:0000313" key="2">
    <source>
        <dbReference type="EMBL" id="KAF2160235.1"/>
    </source>
</evidence>